<dbReference type="Gene3D" id="3.30.1370.50">
    <property type="entry name" value="R3H-like domain"/>
    <property type="match status" value="1"/>
</dbReference>
<evidence type="ECO:0000256" key="2">
    <source>
        <dbReference type="ARBA" id="ARBA00007269"/>
    </source>
</evidence>
<dbReference type="InterPro" id="IPR034078">
    <property type="entry name" value="NFX1_fam"/>
</dbReference>
<dbReference type="SUPFAM" id="SSF57850">
    <property type="entry name" value="RING/U-box"/>
    <property type="match status" value="1"/>
</dbReference>
<dbReference type="GO" id="GO:0008270">
    <property type="term" value="F:zinc ion binding"/>
    <property type="evidence" value="ECO:0007669"/>
    <property type="project" value="UniProtKB-KW"/>
</dbReference>
<dbReference type="PROSITE" id="PS51061">
    <property type="entry name" value="R3H"/>
    <property type="match status" value="1"/>
</dbReference>
<feature type="compositionally biased region" description="Basic and acidic residues" evidence="11">
    <location>
        <begin position="281"/>
        <end position="297"/>
    </location>
</feature>
<keyword evidence="9" id="KW-0539">Nucleus</keyword>
<dbReference type="OrthoDB" id="6512771at2759"/>
<feature type="domain" description="PHD-type" evidence="12">
    <location>
        <begin position="473"/>
        <end position="525"/>
    </location>
</feature>
<feature type="region of interest" description="Disordered" evidence="11">
    <location>
        <begin position="1182"/>
        <end position="1253"/>
    </location>
</feature>
<keyword evidence="6" id="KW-0862">Zinc</keyword>
<dbReference type="GO" id="GO:0000981">
    <property type="term" value="F:DNA-binding transcription factor activity, RNA polymerase II-specific"/>
    <property type="evidence" value="ECO:0007669"/>
    <property type="project" value="TreeGrafter"/>
</dbReference>
<evidence type="ECO:0000256" key="10">
    <source>
        <dbReference type="PROSITE-ProRule" id="PRU00175"/>
    </source>
</evidence>
<evidence type="ECO:0000256" key="4">
    <source>
        <dbReference type="ARBA" id="ARBA00022737"/>
    </source>
</evidence>
<feature type="compositionally biased region" description="Polar residues" evidence="11">
    <location>
        <begin position="203"/>
        <end position="230"/>
    </location>
</feature>
<dbReference type="GeneID" id="112056927"/>
<proteinExistence type="inferred from homology"/>
<dbReference type="InterPro" id="IPR000967">
    <property type="entry name" value="Znf_NFX1"/>
</dbReference>
<keyword evidence="3" id="KW-0479">Metal-binding</keyword>
<dbReference type="PROSITE" id="PS50089">
    <property type="entry name" value="ZF_RING_2"/>
    <property type="match status" value="1"/>
</dbReference>
<evidence type="ECO:0000256" key="9">
    <source>
        <dbReference type="ARBA" id="ARBA00023242"/>
    </source>
</evidence>
<dbReference type="AlphaFoldDB" id="A0A6J1P5V8"/>
<keyword evidence="5 10" id="KW-0863">Zinc-finger</keyword>
<dbReference type="Proteomes" id="UP001652582">
    <property type="component" value="Chromosome 11"/>
</dbReference>
<dbReference type="SMART" id="SM00438">
    <property type="entry name" value="ZnF_NFX"/>
    <property type="match status" value="9"/>
</dbReference>
<keyword evidence="4" id="KW-0677">Repeat</keyword>
<feature type="region of interest" description="Disordered" evidence="11">
    <location>
        <begin position="179"/>
        <end position="448"/>
    </location>
</feature>
<keyword evidence="8" id="KW-0804">Transcription</keyword>
<dbReference type="SMART" id="SM00393">
    <property type="entry name" value="R3H"/>
    <property type="match status" value="1"/>
</dbReference>
<dbReference type="RefSeq" id="XP_023953181.2">
    <property type="nucleotide sequence ID" value="XM_024097413.2"/>
</dbReference>
<dbReference type="GO" id="GO:0005634">
    <property type="term" value="C:nucleus"/>
    <property type="evidence" value="ECO:0007669"/>
    <property type="project" value="UniProtKB-SubCell"/>
</dbReference>
<accession>A0A6J1P5V8</accession>
<evidence type="ECO:0000256" key="1">
    <source>
        <dbReference type="ARBA" id="ARBA00004123"/>
    </source>
</evidence>
<evidence type="ECO:0000259" key="13">
    <source>
        <dbReference type="PROSITE" id="PS50089"/>
    </source>
</evidence>
<dbReference type="KEGG" id="bany:112056927"/>
<keyword evidence="7" id="KW-0805">Transcription regulation</keyword>
<evidence type="ECO:0000256" key="5">
    <source>
        <dbReference type="ARBA" id="ARBA00022771"/>
    </source>
</evidence>
<feature type="domain" description="R3H" evidence="14">
    <location>
        <begin position="1095"/>
        <end position="1160"/>
    </location>
</feature>
<dbReference type="InterPro" id="IPR036867">
    <property type="entry name" value="R3H_dom_sf"/>
</dbReference>
<dbReference type="PROSITE" id="PS50016">
    <property type="entry name" value="ZF_PHD_2"/>
    <property type="match status" value="1"/>
</dbReference>
<sequence length="1253" mass="139711">MSQWNNSYSYNNQYQAPNNWNGEYNAQYLNQPQYYPNPNRQYDANRQYVSFDEFISQMQLSNVPATNNTNYNNVQYQNYPNAQYNNVPNYQNGSTPQNAQADYAYGSSTANFTNNAEVYQPSVHNQFNQVTDQNNYSNDNMVFKSKLTPTATEFVPKSSNTNQGSSNSETTIESNLSNLEINGSTSSNNSKPSSSTNWRERPNGSQKSSNLSNLEPYSQKYSKNQDTSSRNNKHESKGRNNESNSRSEPSSHSSRDRDNYHREPSNRDYDSSSRNRKTKNRPHDNQTQEYRRQDNQDYNRSNRNSDYNTQNHDVKDSSYYRQDNNQEYNHRSNRNSDYNPQYQNQNQYKDQNDTDYEGGQSKNNSKAKNKEADVYRTYYNSSMPKESQDVRNGRGEGSGRNRKSAGSQRLKAPERAEDEQYANTYLQHKEKKHKDNTSSPMRGKYRAVGNTNVGANTEMTQRERLSEQLDSGTLECLVCCERVKQIDPVWYCSNCHHVLHLRCIRKWALSSMVESKWRCPACQNTNQDIPTEYRCMCGGMRNPEYHRGSTGAHTCGKSCNRARNCPHPCTLLCHPGPCPPCQATVNKQCGCGAENRSVLCSSKLAQVCGRECKRTLECGVHCCTKDCHEGPCDPCTEIVTQVCHCPAAKSRSVPCAAETGSCSTWSCESSCGRVLSCGAHVCRSPCHAPPCPPCPLRPDNVPACPCGRTRISKEQRKLCTDPIPLCGNICTKPLSCGPAGDKHFCKENCHEGVCRVCPDKTLLQCRCGHSSREVPCAELPDMLNNVLCQRKCNKKLSCGRHRCRTVCCDAQSHRCAVVCARTLSCQLHRCEEFCHTGHCAPCPRVSFDELRCECGAEVLLPPVRCGSKPPPCNSPCGRTRACGHAPHHSCHSGDCPPCVVLTTKACYGKHEERTTIMCSQEEFSCGLPCGKPLPCGKHTCIKTCHKGPCDTGKCTQPCTEKRPSCGHPCSAACHSSGGGACPSGAACRRPVRATCPCGRRQAERACCDNARDYAKLMSTLAASKMQEGGTVDLTDVQRPGSMLKTLECDEECYVEARSRRLALALQLRNPDVSAKLAPRYSEHLRATAAREPSFAQLVHDKLTELVQLAKKSKQKTRAHSFPSMNRQKRQFIHELCEHFGCESVAYDAEPNRNVVATADKEKSWLPAMSVLEVLAREAGKRKVPGPVLRTPAQHAPATSAPAPVTATASKSSGGWATLTSTNAWASRSQAKQPAKVEQRQEPKIDYFDNPPDN</sequence>
<feature type="compositionally biased region" description="Low complexity" evidence="11">
    <location>
        <begin position="182"/>
        <end position="197"/>
    </location>
</feature>
<dbReference type="Pfam" id="PF01424">
    <property type="entry name" value="R3H"/>
    <property type="match status" value="1"/>
</dbReference>
<feature type="domain" description="RING-type" evidence="13">
    <location>
        <begin position="476"/>
        <end position="523"/>
    </location>
</feature>
<feature type="compositionally biased region" description="Low complexity" evidence="11">
    <location>
        <begin position="1195"/>
        <end position="1212"/>
    </location>
</feature>
<feature type="compositionally biased region" description="Basic and acidic residues" evidence="11">
    <location>
        <begin position="1234"/>
        <end position="1246"/>
    </location>
</feature>
<gene>
    <name evidence="16" type="primary">LOC112056927</name>
</gene>
<dbReference type="GO" id="GO:0000977">
    <property type="term" value="F:RNA polymerase II transcription regulatory region sequence-specific DNA binding"/>
    <property type="evidence" value="ECO:0007669"/>
    <property type="project" value="TreeGrafter"/>
</dbReference>
<evidence type="ECO:0000256" key="7">
    <source>
        <dbReference type="ARBA" id="ARBA00023015"/>
    </source>
</evidence>
<dbReference type="InterPro" id="IPR001841">
    <property type="entry name" value="Znf_RING"/>
</dbReference>
<feature type="compositionally biased region" description="Polar residues" evidence="11">
    <location>
        <begin position="298"/>
        <end position="311"/>
    </location>
</feature>
<evidence type="ECO:0000256" key="8">
    <source>
        <dbReference type="ARBA" id="ARBA00023163"/>
    </source>
</evidence>
<dbReference type="GO" id="GO:0000122">
    <property type="term" value="P:negative regulation of transcription by RNA polymerase II"/>
    <property type="evidence" value="ECO:0007669"/>
    <property type="project" value="TreeGrafter"/>
</dbReference>
<feature type="compositionally biased region" description="Polar residues" evidence="11">
    <location>
        <begin position="1217"/>
        <end position="1231"/>
    </location>
</feature>
<evidence type="ECO:0000313" key="16">
    <source>
        <dbReference type="RefSeq" id="XP_023953181.2"/>
    </source>
</evidence>
<dbReference type="CDD" id="cd06008">
    <property type="entry name" value="NF-X1-zinc-finger"/>
    <property type="match status" value="6"/>
</dbReference>
<evidence type="ECO:0000256" key="11">
    <source>
        <dbReference type="SAM" id="MobiDB-lite"/>
    </source>
</evidence>
<evidence type="ECO:0000259" key="14">
    <source>
        <dbReference type="PROSITE" id="PS51061"/>
    </source>
</evidence>
<keyword evidence="15" id="KW-1185">Reference proteome</keyword>
<dbReference type="InterPro" id="IPR034076">
    <property type="entry name" value="R3H_NF-X1"/>
</dbReference>
<evidence type="ECO:0000313" key="15">
    <source>
        <dbReference type="Proteomes" id="UP001652582"/>
    </source>
</evidence>
<organism evidence="15 16">
    <name type="scientific">Bicyclus anynana</name>
    <name type="common">Squinting bush brown butterfly</name>
    <dbReference type="NCBI Taxonomy" id="110368"/>
    <lineage>
        <taxon>Eukaryota</taxon>
        <taxon>Metazoa</taxon>
        <taxon>Ecdysozoa</taxon>
        <taxon>Arthropoda</taxon>
        <taxon>Hexapoda</taxon>
        <taxon>Insecta</taxon>
        <taxon>Pterygota</taxon>
        <taxon>Neoptera</taxon>
        <taxon>Endopterygota</taxon>
        <taxon>Lepidoptera</taxon>
        <taxon>Glossata</taxon>
        <taxon>Ditrysia</taxon>
        <taxon>Papilionoidea</taxon>
        <taxon>Nymphalidae</taxon>
        <taxon>Satyrinae</taxon>
        <taxon>Satyrini</taxon>
        <taxon>Mycalesina</taxon>
        <taxon>Bicyclus</taxon>
    </lineage>
</organism>
<evidence type="ECO:0000256" key="6">
    <source>
        <dbReference type="ARBA" id="ARBA00022833"/>
    </source>
</evidence>
<feature type="compositionally biased region" description="Basic and acidic residues" evidence="11">
    <location>
        <begin position="253"/>
        <end position="273"/>
    </location>
</feature>
<feature type="compositionally biased region" description="Low complexity" evidence="11">
    <location>
        <begin position="337"/>
        <end position="349"/>
    </location>
</feature>
<protein>
    <submittedName>
        <fullName evidence="16">Protein shuttle craft</fullName>
    </submittedName>
</protein>
<evidence type="ECO:0000256" key="3">
    <source>
        <dbReference type="ARBA" id="ARBA00022723"/>
    </source>
</evidence>
<dbReference type="PANTHER" id="PTHR12360:SF12">
    <property type="entry name" value="TRANSCRIPTIONAL REPRESSOR NF-X1"/>
    <property type="match status" value="1"/>
</dbReference>
<name>A0A6J1P5V8_BICAN</name>
<feature type="compositionally biased region" description="Basic and acidic residues" evidence="11">
    <location>
        <begin position="386"/>
        <end position="399"/>
    </location>
</feature>
<comment type="similarity">
    <text evidence="2">Belongs to the NFX1 family.</text>
</comment>
<dbReference type="InterPro" id="IPR001374">
    <property type="entry name" value="R3H_dom"/>
</dbReference>
<feature type="compositionally biased region" description="Low complexity" evidence="11">
    <location>
        <begin position="241"/>
        <end position="252"/>
    </location>
</feature>
<dbReference type="SUPFAM" id="SSF82708">
    <property type="entry name" value="R3H domain"/>
    <property type="match status" value="1"/>
</dbReference>
<comment type="subcellular location">
    <subcellularLocation>
        <location evidence="1">Nucleus</location>
    </subcellularLocation>
</comment>
<evidence type="ECO:0000259" key="12">
    <source>
        <dbReference type="PROSITE" id="PS50016"/>
    </source>
</evidence>
<dbReference type="CDD" id="cd02643">
    <property type="entry name" value="R3H_NF-X1"/>
    <property type="match status" value="1"/>
</dbReference>
<dbReference type="PANTHER" id="PTHR12360">
    <property type="entry name" value="NUCLEAR TRANSCRIPTION FACTOR, X-BOX BINDING 1 NFX1"/>
    <property type="match status" value="1"/>
</dbReference>
<reference evidence="16" key="1">
    <citation type="submission" date="2025-08" db="UniProtKB">
        <authorList>
            <consortium name="RefSeq"/>
        </authorList>
    </citation>
    <scope>IDENTIFICATION</scope>
</reference>
<dbReference type="InterPro" id="IPR019787">
    <property type="entry name" value="Znf_PHD-finger"/>
</dbReference>